<feature type="domain" description="NACHT" evidence="9">
    <location>
        <begin position="245"/>
        <end position="449"/>
    </location>
</feature>
<dbReference type="SUPFAM" id="SSF47986">
    <property type="entry name" value="DEATH domain"/>
    <property type="match status" value="1"/>
</dbReference>
<evidence type="ECO:0000256" key="3">
    <source>
        <dbReference type="ARBA" id="ARBA00022737"/>
    </source>
</evidence>
<dbReference type="Pfam" id="PF05729">
    <property type="entry name" value="NACHT"/>
    <property type="match status" value="1"/>
</dbReference>
<dbReference type="Pfam" id="PF17776">
    <property type="entry name" value="NLRC4_HD2"/>
    <property type="match status" value="1"/>
</dbReference>
<keyword evidence="4" id="KW-0547">Nucleotide-binding</keyword>
<feature type="domain" description="Pyrin" evidence="8">
    <location>
        <begin position="88"/>
        <end position="164"/>
    </location>
</feature>
<evidence type="ECO:0000259" key="9">
    <source>
        <dbReference type="PROSITE" id="PS50837"/>
    </source>
</evidence>
<dbReference type="SMART" id="SM00368">
    <property type="entry name" value="LRR_RI"/>
    <property type="match status" value="9"/>
</dbReference>
<gene>
    <name evidence="11" type="primary">NLRP8</name>
</gene>
<dbReference type="InterPro" id="IPR027417">
    <property type="entry name" value="P-loop_NTPase"/>
</dbReference>
<dbReference type="GO" id="GO:0050727">
    <property type="term" value="P:regulation of inflammatory response"/>
    <property type="evidence" value="ECO:0007669"/>
    <property type="project" value="TreeGrafter"/>
</dbReference>
<dbReference type="Gene3D" id="3.80.10.10">
    <property type="entry name" value="Ribonuclease Inhibitor"/>
    <property type="match status" value="1"/>
</dbReference>
<dbReference type="AlphaFoldDB" id="A0A8B8VYM0"/>
<evidence type="ECO:0000256" key="4">
    <source>
        <dbReference type="ARBA" id="ARBA00022741"/>
    </source>
</evidence>
<dbReference type="InterPro" id="IPR050637">
    <property type="entry name" value="NLRP_innate_immun_reg"/>
</dbReference>
<evidence type="ECO:0000313" key="11">
    <source>
        <dbReference type="RefSeq" id="XP_036689876.1"/>
    </source>
</evidence>
<dbReference type="PANTHER" id="PTHR45690:SF8">
    <property type="entry name" value="NACHT, LRR AND PYD DOMAINS-CONTAINING PROTEIN 8"/>
    <property type="match status" value="1"/>
</dbReference>
<dbReference type="CTD" id="126205"/>
<name>A0A8B8VYM0_BALMU</name>
<accession>A0A8B8VYM0</accession>
<keyword evidence="2" id="KW-0433">Leucine-rich repeat</keyword>
<dbReference type="InterPro" id="IPR041075">
    <property type="entry name" value="NOD1/2_WH"/>
</dbReference>
<dbReference type="CDD" id="cd08320">
    <property type="entry name" value="Pyrin_NALPs"/>
    <property type="match status" value="1"/>
</dbReference>
<evidence type="ECO:0000256" key="5">
    <source>
        <dbReference type="ARBA" id="ARBA00022840"/>
    </source>
</evidence>
<keyword evidence="7" id="KW-0812">Transmembrane</keyword>
<feature type="region of interest" description="Disordered" evidence="6">
    <location>
        <begin position="15"/>
        <end position="48"/>
    </location>
</feature>
<dbReference type="PANTHER" id="PTHR45690">
    <property type="entry name" value="NACHT, LRR AND PYD DOMAINS-CONTAINING PROTEIN 12"/>
    <property type="match status" value="1"/>
</dbReference>
<dbReference type="PROSITE" id="PS50824">
    <property type="entry name" value="DAPIN"/>
    <property type="match status" value="1"/>
</dbReference>
<dbReference type="KEGG" id="bmus:118885361"/>
<dbReference type="Proteomes" id="UP000694857">
    <property type="component" value="Chromosome 19"/>
</dbReference>
<evidence type="ECO:0000256" key="6">
    <source>
        <dbReference type="SAM" id="MobiDB-lite"/>
    </source>
</evidence>
<dbReference type="Pfam" id="PF17779">
    <property type="entry name" value="WHD_NOD2"/>
    <property type="match status" value="1"/>
</dbReference>
<evidence type="ECO:0000256" key="1">
    <source>
        <dbReference type="ARBA" id="ARBA00008665"/>
    </source>
</evidence>
<protein>
    <submittedName>
        <fullName evidence="11">NACHT, LRR and PYD domains-containing protein 8</fullName>
    </submittedName>
</protein>
<dbReference type="PROSITE" id="PS50837">
    <property type="entry name" value="NACHT"/>
    <property type="match status" value="1"/>
</dbReference>
<feature type="compositionally biased region" description="Polar residues" evidence="6">
    <location>
        <begin position="28"/>
        <end position="39"/>
    </location>
</feature>
<dbReference type="InterPro" id="IPR041267">
    <property type="entry name" value="NLRP_HD2"/>
</dbReference>
<dbReference type="Pfam" id="PF02758">
    <property type="entry name" value="PYRIN"/>
    <property type="match status" value="1"/>
</dbReference>
<evidence type="ECO:0000256" key="2">
    <source>
        <dbReference type="ARBA" id="ARBA00022614"/>
    </source>
</evidence>
<feature type="transmembrane region" description="Helical" evidence="7">
    <location>
        <begin position="71"/>
        <end position="88"/>
    </location>
</feature>
<dbReference type="GeneID" id="118885361"/>
<dbReference type="Gene3D" id="1.10.533.10">
    <property type="entry name" value="Death Domain, Fas"/>
    <property type="match status" value="1"/>
</dbReference>
<dbReference type="InterPro" id="IPR007111">
    <property type="entry name" value="NACHT_NTPase"/>
</dbReference>
<dbReference type="Gene3D" id="3.40.50.300">
    <property type="entry name" value="P-loop containing nucleotide triphosphate hydrolases"/>
    <property type="match status" value="1"/>
</dbReference>
<dbReference type="GO" id="GO:0005737">
    <property type="term" value="C:cytoplasm"/>
    <property type="evidence" value="ECO:0007669"/>
    <property type="project" value="TreeGrafter"/>
</dbReference>
<dbReference type="InterPro" id="IPR004020">
    <property type="entry name" value="DAPIN"/>
</dbReference>
<evidence type="ECO:0000256" key="7">
    <source>
        <dbReference type="SAM" id="Phobius"/>
    </source>
</evidence>
<keyword evidence="10" id="KW-1185">Reference proteome</keyword>
<dbReference type="SUPFAM" id="SSF52540">
    <property type="entry name" value="P-loop containing nucleoside triphosphate hydrolases"/>
    <property type="match status" value="1"/>
</dbReference>
<reference evidence="11" key="1">
    <citation type="submission" date="2025-08" db="UniProtKB">
        <authorList>
            <consortium name="RefSeq"/>
        </authorList>
    </citation>
    <scope>IDENTIFICATION</scope>
    <source>
        <tissue evidence="11">Epidermis and Blubber</tissue>
    </source>
</reference>
<dbReference type="InterPro" id="IPR001611">
    <property type="entry name" value="Leu-rich_rpt"/>
</dbReference>
<evidence type="ECO:0000259" key="8">
    <source>
        <dbReference type="PROSITE" id="PS50824"/>
    </source>
</evidence>
<dbReference type="GO" id="GO:0005524">
    <property type="term" value="F:ATP binding"/>
    <property type="evidence" value="ECO:0007669"/>
    <property type="project" value="UniProtKB-KW"/>
</dbReference>
<dbReference type="InterPro" id="IPR011029">
    <property type="entry name" value="DEATH-like_dom_sf"/>
</dbReference>
<organism evidence="10 11">
    <name type="scientific">Balaenoptera musculus</name>
    <name type="common">Blue whale</name>
    <dbReference type="NCBI Taxonomy" id="9771"/>
    <lineage>
        <taxon>Eukaryota</taxon>
        <taxon>Metazoa</taxon>
        <taxon>Chordata</taxon>
        <taxon>Craniata</taxon>
        <taxon>Vertebrata</taxon>
        <taxon>Euteleostomi</taxon>
        <taxon>Mammalia</taxon>
        <taxon>Eutheria</taxon>
        <taxon>Laurasiatheria</taxon>
        <taxon>Artiodactyla</taxon>
        <taxon>Whippomorpha</taxon>
        <taxon>Cetacea</taxon>
        <taxon>Mysticeti</taxon>
        <taxon>Balaenopteridae</taxon>
        <taxon>Balaenoptera</taxon>
    </lineage>
</organism>
<dbReference type="InterPro" id="IPR032675">
    <property type="entry name" value="LRR_dom_sf"/>
</dbReference>
<evidence type="ECO:0000313" key="10">
    <source>
        <dbReference type="Proteomes" id="UP000694857"/>
    </source>
</evidence>
<dbReference type="SUPFAM" id="SSF52047">
    <property type="entry name" value="RNI-like"/>
    <property type="match status" value="1"/>
</dbReference>
<keyword evidence="7" id="KW-1133">Transmembrane helix</keyword>
<dbReference type="OrthoDB" id="120976at2759"/>
<comment type="similarity">
    <text evidence="1">Belongs to the NLRP family.</text>
</comment>
<sequence>MIIIQNDTCHPYFHGSTLRGKPDFGQTPAPQRSRTTAYNGKTRKPPKCRRTDESLKQVASLLSSNWSSLSLALRFLVLNGVMLYMVYLSKENLQRFKQLLVEESPRPGSLQISWDQLKTARWGEVVHLLIECFPGRLAWEVTHDIFAKMNQAELCLRVQMELNDILPNLEPEALNPRETQMNLEEDESDKLREYRLRLMNEYSTLWNRTAWPGNHTDFFYQDLHREETFLPCLLLPRKPQGRQPKTVVLQGVAGVGKTSLAKKVMLEWAENKFYAHKLWNAFYFHCQEMGQLDEQSFAELIACKLSGSRALASKIISKADQLLLLFDGFEELTSTLIDRPEDLSEDWSQKVPWSVLLTSLLSKRMLPGATLIIFLRFTSWKNLNPFLKCPSLITLTGFSVPERSRYFRTYFRNKSEADEALSFVMGNTILFSMCQVPVICWMVCSCLKQQMERGANLLHTFPNATAVFVHYLSSLFPTRVRNLFNKTHQEQLKGLCSLAAEGMWERRWVFNKRDLSLARLDETDVETFLSVNIFRRVVGNKDLYAFAHLTFQEFFAALLYVLCFPRRLRNFHVLDRFHVLRLIAHPGRKRNHLAQMALFLFGLLNDTCALAVEQVFRCKVSLGNKKKLLKVAAQRHECDPPTPHHGVPQLFNCLHEIREEVFVSQILNNCRKATLVISRSKDVQVSAFCLKFCGRLQELELTVTLIITKASSLYPDPLPASGPEGSDRCYLWWQDFCSVFRTHESLEVLAVTNSTMDPDSVKVLSTALKHPHCKLQKLIFRHVSPLVLNEDLIRVLVENQYLRYLEIQDTEVRCQVMEFLCNALKHPQCFLQCLRLEDCPFSPRNWADLARNLKNNVHLKTLMLKRSSLGRFEPCHHLPVAQLEKLSLENCDLTSPSCKSLISSLASNKNLTHLSLAKNALKDDGAKQLWNALQCSQYPLQRLVLRNCALTSECCRDMASALDKNKTLRSLDLGFNSLKDDGVILLCQALMNPDSGLQILELEKCLFTSVCCRAMASVLLNNQTLGYLDLSKNDIGFGGILLLREAVRKRKWGSEVSLEKKQSDGVDMMRRLEGPVVNNKILKIVQDWKDECCDKAEWTN</sequence>
<dbReference type="SMART" id="SM01289">
    <property type="entry name" value="PYRIN"/>
    <property type="match status" value="1"/>
</dbReference>
<proteinExistence type="inferred from homology"/>
<dbReference type="RefSeq" id="XP_036689876.1">
    <property type="nucleotide sequence ID" value="XM_036833981.1"/>
</dbReference>
<keyword evidence="3" id="KW-0677">Repeat</keyword>
<dbReference type="Pfam" id="PF13516">
    <property type="entry name" value="LRR_6"/>
    <property type="match status" value="3"/>
</dbReference>
<keyword evidence="7" id="KW-0472">Membrane</keyword>
<keyword evidence="5" id="KW-0067">ATP-binding</keyword>